<organism evidence="2 3">
    <name type="scientific">Amphibalanus amphitrite</name>
    <name type="common">Striped barnacle</name>
    <name type="synonym">Balanus amphitrite</name>
    <dbReference type="NCBI Taxonomy" id="1232801"/>
    <lineage>
        <taxon>Eukaryota</taxon>
        <taxon>Metazoa</taxon>
        <taxon>Ecdysozoa</taxon>
        <taxon>Arthropoda</taxon>
        <taxon>Crustacea</taxon>
        <taxon>Multicrustacea</taxon>
        <taxon>Cirripedia</taxon>
        <taxon>Thoracica</taxon>
        <taxon>Thoracicalcarea</taxon>
        <taxon>Balanomorpha</taxon>
        <taxon>Balanoidea</taxon>
        <taxon>Balanidae</taxon>
        <taxon>Amphibalaninae</taxon>
        <taxon>Amphibalanus</taxon>
    </lineage>
</organism>
<feature type="compositionally biased region" description="Polar residues" evidence="1">
    <location>
        <begin position="21"/>
        <end position="32"/>
    </location>
</feature>
<evidence type="ECO:0000313" key="2">
    <source>
        <dbReference type="EMBL" id="KAF0293744.1"/>
    </source>
</evidence>
<dbReference type="Gene3D" id="3.80.10.10">
    <property type="entry name" value="Ribonuclease Inhibitor"/>
    <property type="match status" value="1"/>
</dbReference>
<comment type="caution">
    <text evidence="2">The sequence shown here is derived from an EMBL/GenBank/DDBJ whole genome shotgun (WGS) entry which is preliminary data.</text>
</comment>
<feature type="region of interest" description="Disordered" evidence="1">
    <location>
        <begin position="1"/>
        <end position="47"/>
    </location>
</feature>
<dbReference type="Proteomes" id="UP000440578">
    <property type="component" value="Unassembled WGS sequence"/>
</dbReference>
<dbReference type="AlphaFoldDB" id="A0A6A4VQB4"/>
<proteinExistence type="predicted"/>
<reference evidence="2 3" key="1">
    <citation type="submission" date="2019-07" db="EMBL/GenBank/DDBJ databases">
        <title>Draft genome assembly of a fouling barnacle, Amphibalanus amphitrite (Darwin, 1854): The first reference genome for Thecostraca.</title>
        <authorList>
            <person name="Kim W."/>
        </authorList>
    </citation>
    <scope>NUCLEOTIDE SEQUENCE [LARGE SCALE GENOMIC DNA]</scope>
    <source>
        <strain evidence="2">SNU_AA5</strain>
        <tissue evidence="2">Soma without cirri and trophi</tissue>
    </source>
</reference>
<dbReference type="EMBL" id="VIIS01001724">
    <property type="protein sequence ID" value="KAF0293744.1"/>
    <property type="molecule type" value="Genomic_DNA"/>
</dbReference>
<protein>
    <submittedName>
        <fullName evidence="2">Uncharacterized protein</fullName>
    </submittedName>
</protein>
<dbReference type="SUPFAM" id="SSF52047">
    <property type="entry name" value="RNI-like"/>
    <property type="match status" value="1"/>
</dbReference>
<evidence type="ECO:0000256" key="1">
    <source>
        <dbReference type="SAM" id="MobiDB-lite"/>
    </source>
</evidence>
<evidence type="ECO:0000313" key="3">
    <source>
        <dbReference type="Proteomes" id="UP000440578"/>
    </source>
</evidence>
<sequence>MTPLDIPLFTMKAAEEPTDGPTLTSSTESIQKLSLDDESAPAGQSQQTVTVSATATRLADLVAERPADLLAARLLRQRPQLADLRVLHAVSGRDLFSATLAGRAGGARPLVVTLQGTTEISEVDCGCEPELVCGPHSRAAAAAAHCGSLQVLLDRSQPRQGGTLLRRLLDGCDRLAQLHLRLGSWRDLRVWQEGRVFATVRQLAVTSNSACCDIHALSQLFPELRQLRLTREAERREERCTCRFRATTLLPRLETVELQNVCPTATAAVRAYAKSLHTLKLKSCRLTSPSCEYLNSGDYRGSGQRGFRDIIQAILRRKLITLPNIQIRRLEVTNAAIDVALINRNFPCLKSLEMECGELTAETEKATSAPLWFPCLERLAVRLNGSDSAEPCILARPLPRLTEYQQSFGSLRLTRLAAACPRLERLSLDPVLLEDEAELPALRHLLVSWCGSEALAQMTLRMPALEQVRVLEPPHLEKRSWMGLEEELGARHVQLTLEW</sequence>
<keyword evidence="3" id="KW-1185">Reference proteome</keyword>
<name>A0A6A4VQB4_AMPAM</name>
<accession>A0A6A4VQB4</accession>
<gene>
    <name evidence="2" type="ORF">FJT64_008502</name>
</gene>
<dbReference type="InterPro" id="IPR032675">
    <property type="entry name" value="LRR_dom_sf"/>
</dbReference>